<evidence type="ECO:0000256" key="1">
    <source>
        <dbReference type="SAM" id="Phobius"/>
    </source>
</evidence>
<accession>A0A517RE53</accession>
<protein>
    <submittedName>
        <fullName evidence="2">Uncharacterized protein</fullName>
    </submittedName>
</protein>
<reference evidence="2 3" key="1">
    <citation type="submission" date="2019-02" db="EMBL/GenBank/DDBJ databases">
        <title>Deep-cultivation of Planctomycetes and their phenomic and genomic characterization uncovers novel biology.</title>
        <authorList>
            <person name="Wiegand S."/>
            <person name="Jogler M."/>
            <person name="Boedeker C."/>
            <person name="Pinto D."/>
            <person name="Vollmers J."/>
            <person name="Rivas-Marin E."/>
            <person name="Kohn T."/>
            <person name="Peeters S.H."/>
            <person name="Heuer A."/>
            <person name="Rast P."/>
            <person name="Oberbeckmann S."/>
            <person name="Bunk B."/>
            <person name="Jeske O."/>
            <person name="Meyerdierks A."/>
            <person name="Storesund J.E."/>
            <person name="Kallscheuer N."/>
            <person name="Luecker S."/>
            <person name="Lage O.M."/>
            <person name="Pohl T."/>
            <person name="Merkel B.J."/>
            <person name="Hornburger P."/>
            <person name="Mueller R.-W."/>
            <person name="Bruemmer F."/>
            <person name="Labrenz M."/>
            <person name="Spormann A.M."/>
            <person name="Op den Camp H."/>
            <person name="Overmann J."/>
            <person name="Amann R."/>
            <person name="Jetten M.S.M."/>
            <person name="Mascher T."/>
            <person name="Medema M.H."/>
            <person name="Devos D.P."/>
            <person name="Kaster A.-K."/>
            <person name="Ovreas L."/>
            <person name="Rohde M."/>
            <person name="Galperin M.Y."/>
            <person name="Jogler C."/>
        </authorList>
    </citation>
    <scope>NUCLEOTIDE SEQUENCE [LARGE SCALE GENOMIC DNA]</scope>
    <source>
        <strain evidence="2 3">Pan241w</strain>
    </source>
</reference>
<evidence type="ECO:0000313" key="3">
    <source>
        <dbReference type="Proteomes" id="UP000317171"/>
    </source>
</evidence>
<name>A0A517RE53_9PLAN</name>
<dbReference type="Proteomes" id="UP000317171">
    <property type="component" value="Chromosome"/>
</dbReference>
<organism evidence="2 3">
    <name type="scientific">Gimesia alba</name>
    <dbReference type="NCBI Taxonomy" id="2527973"/>
    <lineage>
        <taxon>Bacteria</taxon>
        <taxon>Pseudomonadati</taxon>
        <taxon>Planctomycetota</taxon>
        <taxon>Planctomycetia</taxon>
        <taxon>Planctomycetales</taxon>
        <taxon>Planctomycetaceae</taxon>
        <taxon>Gimesia</taxon>
    </lineage>
</organism>
<sequence>MEIATDAFTLATLLIFAGFIMSAAIHFITFTISGWKHFFLGN</sequence>
<gene>
    <name evidence="2" type="ORF">Pan241w_22240</name>
</gene>
<keyword evidence="1" id="KW-0472">Membrane</keyword>
<keyword evidence="1" id="KW-0812">Transmembrane</keyword>
<feature type="transmembrane region" description="Helical" evidence="1">
    <location>
        <begin position="7"/>
        <end position="32"/>
    </location>
</feature>
<evidence type="ECO:0000313" key="2">
    <source>
        <dbReference type="EMBL" id="QDT42143.1"/>
    </source>
</evidence>
<keyword evidence="3" id="KW-1185">Reference proteome</keyword>
<proteinExistence type="predicted"/>
<dbReference type="EMBL" id="CP036269">
    <property type="protein sequence ID" value="QDT42143.1"/>
    <property type="molecule type" value="Genomic_DNA"/>
</dbReference>
<dbReference type="KEGG" id="gaz:Pan241w_22240"/>
<keyword evidence="1" id="KW-1133">Transmembrane helix</keyword>
<dbReference type="AlphaFoldDB" id="A0A517RE53"/>